<evidence type="ECO:0000313" key="2">
    <source>
        <dbReference type="Proteomes" id="UP000809273"/>
    </source>
</evidence>
<proteinExistence type="predicted"/>
<dbReference type="InterPro" id="IPR027417">
    <property type="entry name" value="P-loop_NTPase"/>
</dbReference>
<dbReference type="Pfam" id="PF13671">
    <property type="entry name" value="AAA_33"/>
    <property type="match status" value="1"/>
</dbReference>
<accession>A0A9D8KHN8</accession>
<reference evidence="1" key="1">
    <citation type="journal article" date="2021" name="Environ. Microbiol.">
        <title>Genomic characterization of three novel Desulfobacterota classes expand the metabolic and phylogenetic diversity of the phylum.</title>
        <authorList>
            <person name="Murphy C.L."/>
            <person name="Biggerstaff J."/>
            <person name="Eichhorn A."/>
            <person name="Ewing E."/>
            <person name="Shahan R."/>
            <person name="Soriano D."/>
            <person name="Stewart S."/>
            <person name="VanMol K."/>
            <person name="Walker R."/>
            <person name="Walters P."/>
            <person name="Elshahed M.S."/>
            <person name="Youssef N.H."/>
        </authorList>
    </citation>
    <scope>NUCLEOTIDE SEQUENCE</scope>
    <source>
        <strain evidence="1">Zod_Metabat.24</strain>
    </source>
</reference>
<dbReference type="AlphaFoldDB" id="A0A9D8KHN8"/>
<protein>
    <submittedName>
        <fullName evidence="1">AAA family ATPase</fullName>
    </submittedName>
</protein>
<dbReference type="InterPro" id="IPR052732">
    <property type="entry name" value="Cell-binding_unc_protein"/>
</dbReference>
<sequence length="533" mass="60349">MESIVKIIDGLKRPSAYGNRHKVDEVKVVQTHISVVFLAGDFVYKVKKPVDFGFLDFSTLEKRKHYCNEEVRLNRRLCPDIYLDVATVNDHNGEIAVGGAGKVIDYAVVMKRMPESGMMDLMLERGEVTKDHITMIAEVLARFYERAKTGEGVDEFGTAEAITVNTAENFDQTYKYIGETIDRDTYDDIKNFTDNFYLKKADLIKSRIDEGFIREGHGDLHSKNICIAKGGVYIYDCIEFNERFRIGDVANDIAFLAMDLDFHLHPGLSTHFVNEYIRLTGDTRLFDMLKFYACYRAFVRGKVLSFQLDGAEISDEGKERAKSEARLYFALSHYYAVSEKRPFLAITFGFSGTGKSGLTRIVAEETGAELISSDVVRKSLFGIKPDEHVYEAPGEGIYSSDVSKRTYDEIFGLARETLAGGRPVILDATFLKEKGRRDAKEFAQETGSRFFVIETTCPEEVAKKRIVKRMEKGSYSDATVDVYERQLEEMEPLSVDEREFAISVDTTAPKGVNVRTVLRYILLNDKGKDGGRR</sequence>
<dbReference type="SUPFAM" id="SSF52540">
    <property type="entry name" value="P-loop containing nucleoside triphosphate hydrolases"/>
    <property type="match status" value="1"/>
</dbReference>
<evidence type="ECO:0000313" key="1">
    <source>
        <dbReference type="EMBL" id="MBN1574185.1"/>
    </source>
</evidence>
<dbReference type="SUPFAM" id="SSF56112">
    <property type="entry name" value="Protein kinase-like (PK-like)"/>
    <property type="match status" value="1"/>
</dbReference>
<dbReference type="InterPro" id="IPR011009">
    <property type="entry name" value="Kinase-like_dom_sf"/>
</dbReference>
<comment type="caution">
    <text evidence="1">The sequence shown here is derived from an EMBL/GenBank/DDBJ whole genome shotgun (WGS) entry which is preliminary data.</text>
</comment>
<dbReference type="PANTHER" id="PTHR43883">
    <property type="entry name" value="SLR0207 PROTEIN"/>
    <property type="match status" value="1"/>
</dbReference>
<organism evidence="1 2">
    <name type="scientific">Candidatus Zymogenus saltonus</name>
    <dbReference type="NCBI Taxonomy" id="2844893"/>
    <lineage>
        <taxon>Bacteria</taxon>
        <taxon>Deltaproteobacteria</taxon>
        <taxon>Candidatus Zymogenia</taxon>
        <taxon>Candidatus Zymogeniales</taxon>
        <taxon>Candidatus Zymogenaceae</taxon>
        <taxon>Candidatus Zymogenus</taxon>
    </lineage>
</organism>
<dbReference type="EMBL" id="JAFGIX010000069">
    <property type="protein sequence ID" value="MBN1574185.1"/>
    <property type="molecule type" value="Genomic_DNA"/>
</dbReference>
<gene>
    <name evidence="1" type="ORF">JW984_13390</name>
</gene>
<reference evidence="1" key="2">
    <citation type="submission" date="2021-01" db="EMBL/GenBank/DDBJ databases">
        <authorList>
            <person name="Hahn C.R."/>
            <person name="Youssef N.H."/>
            <person name="Elshahed M."/>
        </authorList>
    </citation>
    <scope>NUCLEOTIDE SEQUENCE</scope>
    <source>
        <strain evidence="1">Zod_Metabat.24</strain>
    </source>
</reference>
<dbReference type="PANTHER" id="PTHR43883:SF1">
    <property type="entry name" value="GLUCONOKINASE"/>
    <property type="match status" value="1"/>
</dbReference>
<dbReference type="Proteomes" id="UP000809273">
    <property type="component" value="Unassembled WGS sequence"/>
</dbReference>
<dbReference type="Gene3D" id="3.40.50.300">
    <property type="entry name" value="P-loop containing nucleotide triphosphate hydrolases"/>
    <property type="match status" value="1"/>
</dbReference>
<name>A0A9D8KHN8_9DELT</name>